<keyword evidence="3" id="KW-0489">Methyltransferase</keyword>
<feature type="compositionally biased region" description="Basic residues" evidence="1">
    <location>
        <begin position="9"/>
        <end position="20"/>
    </location>
</feature>
<dbReference type="GO" id="GO:0004808">
    <property type="term" value="F:tRNA (5-methylaminomethyl-2-thiouridylate)(34)-methyltransferase activity"/>
    <property type="evidence" value="ECO:0007669"/>
    <property type="project" value="InterPro"/>
</dbReference>
<dbReference type="OrthoDB" id="9786494at2"/>
<keyword evidence="4" id="KW-1185">Reference proteome</keyword>
<sequence>MADRSWLRAPRRRSRRSKARTRASSWRSFLMRRRADLFGSGISMKSKGYGGSVNPEVEVFETADGSMTLVDVARGVHYRSRHGAVQESRHVFVEGSGLVGRTGTWRVLELGFGAAVNLVETVRAFREREAATRLVYHTVDWRPVGPEALTFHDGEGGELARAVALKTQGSAGEAARVVSDDGRIEVVLHAMAWEEVVLEPGEQVDAIYHDPFAKEVNPQAWTPTCFAWSRAWAAPHARLTTYSAATAVRKAMEEAGWVVWRAKGPGRKREMTVATLQDAAVELPGLKRWGQG</sequence>
<dbReference type="NCBIfam" id="NF033855">
    <property type="entry name" value="tRNA_MNMC2"/>
    <property type="match status" value="1"/>
</dbReference>
<protein>
    <submittedName>
        <fullName evidence="3">tRNA (5-methylaminomethyl-2-thiouridine)(34)-methyltransferase MnmD</fullName>
    </submittedName>
</protein>
<dbReference type="PANTHER" id="PTHR39963:SF1">
    <property type="entry name" value="MNMC-LIKE METHYLTRANSFERASE DOMAIN-CONTAINING PROTEIN"/>
    <property type="match status" value="1"/>
</dbReference>
<dbReference type="PANTHER" id="PTHR39963">
    <property type="entry name" value="SLL0983 PROTEIN"/>
    <property type="match status" value="1"/>
</dbReference>
<dbReference type="AlphaFoldDB" id="A0A5C6XEI0"/>
<reference evidence="3 4" key="1">
    <citation type="submission" date="2019-08" db="EMBL/GenBank/DDBJ databases">
        <title>Bradymonadales sp. TMQ4.</title>
        <authorList>
            <person name="Liang Q."/>
        </authorList>
    </citation>
    <scope>NUCLEOTIDE SEQUENCE [LARGE SCALE GENOMIC DNA]</scope>
    <source>
        <strain evidence="3 4">TMQ4</strain>
    </source>
</reference>
<dbReference type="InterPro" id="IPR008471">
    <property type="entry name" value="MnmC-like_methylTransf"/>
</dbReference>
<feature type="domain" description="MnmC-like methyltransferase" evidence="2">
    <location>
        <begin position="170"/>
        <end position="276"/>
    </location>
</feature>
<organism evidence="3 4">
    <name type="scientific">Lujinxingia vulgaris</name>
    <dbReference type="NCBI Taxonomy" id="2600176"/>
    <lineage>
        <taxon>Bacteria</taxon>
        <taxon>Deltaproteobacteria</taxon>
        <taxon>Bradymonadales</taxon>
        <taxon>Lujinxingiaceae</taxon>
        <taxon>Lujinxingia</taxon>
    </lineage>
</organism>
<dbReference type="InterPro" id="IPR029063">
    <property type="entry name" value="SAM-dependent_MTases_sf"/>
</dbReference>
<gene>
    <name evidence="3" type="primary">mnmD</name>
    <name evidence="3" type="ORF">FRC98_04800</name>
</gene>
<dbReference type="GO" id="GO:0032259">
    <property type="term" value="P:methylation"/>
    <property type="evidence" value="ECO:0007669"/>
    <property type="project" value="UniProtKB-KW"/>
</dbReference>
<comment type="caution">
    <text evidence="3">The sequence shown here is derived from an EMBL/GenBank/DDBJ whole genome shotgun (WGS) entry which is preliminary data.</text>
</comment>
<dbReference type="GO" id="GO:0016645">
    <property type="term" value="F:oxidoreductase activity, acting on the CH-NH group of donors"/>
    <property type="evidence" value="ECO:0007669"/>
    <property type="project" value="InterPro"/>
</dbReference>
<evidence type="ECO:0000256" key="1">
    <source>
        <dbReference type="SAM" id="MobiDB-lite"/>
    </source>
</evidence>
<dbReference type="Pfam" id="PF05430">
    <property type="entry name" value="Methyltransf_30"/>
    <property type="match status" value="1"/>
</dbReference>
<keyword evidence="3" id="KW-0808">Transferase</keyword>
<feature type="region of interest" description="Disordered" evidence="1">
    <location>
        <begin position="1"/>
        <end position="20"/>
    </location>
</feature>
<evidence type="ECO:0000259" key="2">
    <source>
        <dbReference type="Pfam" id="PF05430"/>
    </source>
</evidence>
<dbReference type="Gene3D" id="3.40.50.150">
    <property type="entry name" value="Vaccinia Virus protein VP39"/>
    <property type="match status" value="1"/>
</dbReference>
<dbReference type="EMBL" id="VOSM01000002">
    <property type="protein sequence ID" value="TXD38219.1"/>
    <property type="molecule type" value="Genomic_DNA"/>
</dbReference>
<name>A0A5C6XEI0_9DELT</name>
<dbReference type="InterPro" id="IPR047785">
    <property type="entry name" value="tRNA_MNMC2"/>
</dbReference>
<proteinExistence type="predicted"/>
<evidence type="ECO:0000313" key="4">
    <source>
        <dbReference type="Proteomes" id="UP000321412"/>
    </source>
</evidence>
<dbReference type="Proteomes" id="UP000321412">
    <property type="component" value="Unassembled WGS sequence"/>
</dbReference>
<accession>A0A5C6XEI0</accession>
<evidence type="ECO:0000313" key="3">
    <source>
        <dbReference type="EMBL" id="TXD38219.1"/>
    </source>
</evidence>